<evidence type="ECO:0008006" key="3">
    <source>
        <dbReference type="Google" id="ProtNLM"/>
    </source>
</evidence>
<comment type="caution">
    <text evidence="1">The sequence shown here is derived from an EMBL/GenBank/DDBJ whole genome shotgun (WGS) entry which is preliminary data.</text>
</comment>
<name>A0AAP4ALS9_9BACT</name>
<protein>
    <recommendedName>
        <fullName evidence="3">Restriction endonuclease</fullName>
    </recommendedName>
</protein>
<dbReference type="EMBL" id="JASBCP010000001">
    <property type="protein sequence ID" value="MDI3047772.1"/>
    <property type="molecule type" value="Genomic_DNA"/>
</dbReference>
<dbReference type="AlphaFoldDB" id="A0AAP4ALS9"/>
<dbReference type="RefSeq" id="WP_282208483.1">
    <property type="nucleotide sequence ID" value="NZ_JASBCN010000001.1"/>
</dbReference>
<proteinExistence type="predicted"/>
<evidence type="ECO:0000313" key="2">
    <source>
        <dbReference type="Proteomes" id="UP001233782"/>
    </source>
</evidence>
<organism evidence="1 2">
    <name type="scientific">Metamycoplasma hyosynoviae</name>
    <dbReference type="NCBI Taxonomy" id="29559"/>
    <lineage>
        <taxon>Bacteria</taxon>
        <taxon>Bacillati</taxon>
        <taxon>Mycoplasmatota</taxon>
        <taxon>Mycoplasmoidales</taxon>
        <taxon>Metamycoplasmataceae</taxon>
        <taxon>Metamycoplasma</taxon>
    </lineage>
</organism>
<evidence type="ECO:0000313" key="1">
    <source>
        <dbReference type="EMBL" id="MDI3047772.1"/>
    </source>
</evidence>
<gene>
    <name evidence="1" type="ORF">QJ129_00660</name>
</gene>
<accession>A0AAP4ALS9</accession>
<dbReference type="Proteomes" id="UP001233782">
    <property type="component" value="Unassembled WGS sequence"/>
</dbReference>
<sequence>MNDEKILNFIVDLLKKQNFSLNNKNKDGRINSVNSESIIIKQIADNDEFKQFLTKNNLIAKIPNIREWYDFLIFNEDNTFFCPINLKISNLNLNSSDNLNCKIGMYFCLTGKIPAFSNEINWSNFLIKLYSNMEDNNRDYYFLVINKENNRDIFFNSLKKLY</sequence>
<reference evidence="1" key="1">
    <citation type="submission" date="2023-04" db="EMBL/GenBank/DDBJ databases">
        <title>Genomes of recent Mycoplasma hyosynoviae isolates 2023.</title>
        <authorList>
            <person name="Spergser J."/>
        </authorList>
    </citation>
    <scope>NUCLEOTIDE SEQUENCE</scope>
    <source>
        <strain evidence="1">SN1J23N</strain>
    </source>
</reference>